<sequence>MYVGLRPAAGRRPACRAGPPQRTLPRATRTPAPGCPDRAATPSAVGQNRGVDELLRALAGLSLVDRHLDDVLTEITAVARDGLPGAEATSITLIRRGRAFTAAFAGELALSADELQYERGFGPCMDAGRAGLTLVVDDMRTEERWPDYARRVTDLGVLSSLSVPLPFQGETVGALNNYATRPEAFGEEARVLGEQVAAAVAVAVANADAVARAGDAAENMQAAMRSRAVIEQAKGILMERHRLTADAAFTVLTRASQRSNTKLRDVAEELARTGVLPGL</sequence>
<reference evidence="5 6" key="1">
    <citation type="submission" date="2020-02" db="EMBL/GenBank/DDBJ databases">
        <title>The whole genome sequence of CPCC 205119.</title>
        <authorList>
            <person name="Jiang Z."/>
        </authorList>
    </citation>
    <scope>NUCLEOTIDE SEQUENCE [LARGE SCALE GENOMIC DNA]</scope>
    <source>
        <strain evidence="5 6">CPCC 205119</strain>
    </source>
</reference>
<dbReference type="InterPro" id="IPR005561">
    <property type="entry name" value="ANTAR"/>
</dbReference>
<keyword evidence="1" id="KW-0805">Transcription regulation</keyword>
<evidence type="ECO:0000313" key="6">
    <source>
        <dbReference type="Proteomes" id="UP000470470"/>
    </source>
</evidence>
<dbReference type="Gene3D" id="1.10.10.10">
    <property type="entry name" value="Winged helix-like DNA-binding domain superfamily/Winged helix DNA-binding domain"/>
    <property type="match status" value="1"/>
</dbReference>
<dbReference type="SMART" id="SM01012">
    <property type="entry name" value="ANTAR"/>
    <property type="match status" value="1"/>
</dbReference>
<feature type="compositionally biased region" description="Low complexity" evidence="3">
    <location>
        <begin position="1"/>
        <end position="20"/>
    </location>
</feature>
<keyword evidence="6" id="KW-1185">Reference proteome</keyword>
<dbReference type="InterPro" id="IPR012074">
    <property type="entry name" value="GAF_ANTAR"/>
</dbReference>
<protein>
    <submittedName>
        <fullName evidence="5">GAF and ANTAR domain-containing protein</fullName>
    </submittedName>
</protein>
<dbReference type="GO" id="GO:0003723">
    <property type="term" value="F:RNA binding"/>
    <property type="evidence" value="ECO:0007669"/>
    <property type="project" value="InterPro"/>
</dbReference>
<dbReference type="PIRSF" id="PIRSF036625">
    <property type="entry name" value="GAF_ANTAR"/>
    <property type="match status" value="1"/>
</dbReference>
<dbReference type="Pfam" id="PF13185">
    <property type="entry name" value="GAF_2"/>
    <property type="match status" value="1"/>
</dbReference>
<proteinExistence type="predicted"/>
<dbReference type="Pfam" id="PF03861">
    <property type="entry name" value="ANTAR"/>
    <property type="match status" value="1"/>
</dbReference>
<evidence type="ECO:0000256" key="3">
    <source>
        <dbReference type="SAM" id="MobiDB-lite"/>
    </source>
</evidence>
<dbReference type="AlphaFoldDB" id="A0A7K3WHZ3"/>
<feature type="domain" description="ANTAR" evidence="4">
    <location>
        <begin position="210"/>
        <end position="271"/>
    </location>
</feature>
<accession>A0A7K3WHZ3</accession>
<feature type="region of interest" description="Disordered" evidence="3">
    <location>
        <begin position="1"/>
        <end position="46"/>
    </location>
</feature>
<evidence type="ECO:0000256" key="2">
    <source>
        <dbReference type="ARBA" id="ARBA00023163"/>
    </source>
</evidence>
<name>A0A7K3WHZ3_9ACTN</name>
<dbReference type="InterPro" id="IPR029016">
    <property type="entry name" value="GAF-like_dom_sf"/>
</dbReference>
<dbReference type="InterPro" id="IPR036388">
    <property type="entry name" value="WH-like_DNA-bd_sf"/>
</dbReference>
<gene>
    <name evidence="5" type="ORF">G1H19_19255</name>
</gene>
<evidence type="ECO:0000313" key="5">
    <source>
        <dbReference type="EMBL" id="NEL56115.1"/>
    </source>
</evidence>
<evidence type="ECO:0000256" key="1">
    <source>
        <dbReference type="ARBA" id="ARBA00023015"/>
    </source>
</evidence>
<keyword evidence="2" id="KW-0804">Transcription</keyword>
<evidence type="ECO:0000259" key="4">
    <source>
        <dbReference type="PROSITE" id="PS50921"/>
    </source>
</evidence>
<dbReference type="PROSITE" id="PS50921">
    <property type="entry name" value="ANTAR"/>
    <property type="match status" value="1"/>
</dbReference>
<comment type="caution">
    <text evidence="5">The sequence shown here is derived from an EMBL/GenBank/DDBJ whole genome shotgun (WGS) entry which is preliminary data.</text>
</comment>
<dbReference type="Proteomes" id="UP000470470">
    <property type="component" value="Unassembled WGS sequence"/>
</dbReference>
<dbReference type="SMART" id="SM00065">
    <property type="entry name" value="GAF"/>
    <property type="match status" value="1"/>
</dbReference>
<dbReference type="Gene3D" id="3.30.450.40">
    <property type="match status" value="1"/>
</dbReference>
<organism evidence="5 6">
    <name type="scientific">Goekera deserti</name>
    <dbReference type="NCBI Taxonomy" id="2497753"/>
    <lineage>
        <taxon>Bacteria</taxon>
        <taxon>Bacillati</taxon>
        <taxon>Actinomycetota</taxon>
        <taxon>Actinomycetes</taxon>
        <taxon>Geodermatophilales</taxon>
        <taxon>Geodermatophilaceae</taxon>
        <taxon>Goekera</taxon>
    </lineage>
</organism>
<dbReference type="InterPro" id="IPR003018">
    <property type="entry name" value="GAF"/>
</dbReference>
<dbReference type="EMBL" id="JAAGWK010000030">
    <property type="protein sequence ID" value="NEL56115.1"/>
    <property type="molecule type" value="Genomic_DNA"/>
</dbReference>
<dbReference type="SUPFAM" id="SSF55781">
    <property type="entry name" value="GAF domain-like"/>
    <property type="match status" value="1"/>
</dbReference>